<sequence>MPNDPHRGADPALARWRLVLGKYAQPRMPECLSPAQERMADALEKLYSREYRGRGVRQGRKLGPGSLDPSQLNVPQWLAELRDLFPQETCQQITGHALDRYQMTELVEDPDVLSRLEPSQELLHAVLSLKGRMKGRVLEEARRLVRRVVDQIKRKLEREVHNALAGRLNRFRRSSMPVARNFDARGTIRRNLKHWSAERQKLVVENPLFFSRTKRHLPWEVILCVDQSGSMVDSVVHSAVMAGILAGLPTVRVRLVVFDTSVVDLSEHVTDPVEVLMTVQLGGGTNIGQAVRYSEGLVSQPRRTVFALVTDFCEGADPRVLIAACKRLRESGVRLLGLAALDSQASPFYDEQLAGRLAAEGMEIAALTPLRFAEWLARVMSAD</sequence>
<name>A0A5C5ZJ24_9BACT</name>
<evidence type="ECO:0000313" key="3">
    <source>
        <dbReference type="Proteomes" id="UP000315440"/>
    </source>
</evidence>
<evidence type="ECO:0000313" key="2">
    <source>
        <dbReference type="EMBL" id="TWT87188.1"/>
    </source>
</evidence>
<gene>
    <name evidence="2" type="ORF">Mal64_27260</name>
</gene>
<accession>A0A5C5ZJ24</accession>
<dbReference type="InterPro" id="IPR002035">
    <property type="entry name" value="VWF_A"/>
</dbReference>
<protein>
    <submittedName>
        <fullName evidence="2">VWA domain containing CoxE-like protein</fullName>
    </submittedName>
</protein>
<dbReference type="SUPFAM" id="SSF53300">
    <property type="entry name" value="vWA-like"/>
    <property type="match status" value="1"/>
</dbReference>
<dbReference type="SMART" id="SM00327">
    <property type="entry name" value="VWA"/>
    <property type="match status" value="1"/>
</dbReference>
<comment type="caution">
    <text evidence="2">The sequence shown here is derived from an EMBL/GenBank/DDBJ whole genome shotgun (WGS) entry which is preliminary data.</text>
</comment>
<dbReference type="PANTHER" id="PTHR30634">
    <property type="entry name" value="OUTER MEMBRANE LOLAB LIPOPROTEIN INSERTION APPARATUS"/>
    <property type="match status" value="1"/>
</dbReference>
<dbReference type="Proteomes" id="UP000315440">
    <property type="component" value="Unassembled WGS sequence"/>
</dbReference>
<feature type="domain" description="VWFA" evidence="1">
    <location>
        <begin position="218"/>
        <end position="374"/>
    </location>
</feature>
<dbReference type="RefSeq" id="WP_146401107.1">
    <property type="nucleotide sequence ID" value="NZ_SJPQ01000003.1"/>
</dbReference>
<proteinExistence type="predicted"/>
<dbReference type="AlphaFoldDB" id="A0A5C5ZJ24"/>
<dbReference type="Pfam" id="PF05762">
    <property type="entry name" value="VWA_CoxE"/>
    <property type="match status" value="1"/>
</dbReference>
<dbReference type="InterPro" id="IPR036465">
    <property type="entry name" value="vWFA_dom_sf"/>
</dbReference>
<keyword evidence="3" id="KW-1185">Reference proteome</keyword>
<organism evidence="2 3">
    <name type="scientific">Pseudobythopirellula maris</name>
    <dbReference type="NCBI Taxonomy" id="2527991"/>
    <lineage>
        <taxon>Bacteria</taxon>
        <taxon>Pseudomonadati</taxon>
        <taxon>Planctomycetota</taxon>
        <taxon>Planctomycetia</taxon>
        <taxon>Pirellulales</taxon>
        <taxon>Lacipirellulaceae</taxon>
        <taxon>Pseudobythopirellula</taxon>
    </lineage>
</organism>
<dbReference type="EMBL" id="SJPQ01000003">
    <property type="protein sequence ID" value="TWT87188.1"/>
    <property type="molecule type" value="Genomic_DNA"/>
</dbReference>
<reference evidence="2 3" key="1">
    <citation type="submission" date="2019-02" db="EMBL/GenBank/DDBJ databases">
        <title>Deep-cultivation of Planctomycetes and their phenomic and genomic characterization uncovers novel biology.</title>
        <authorList>
            <person name="Wiegand S."/>
            <person name="Jogler M."/>
            <person name="Boedeker C."/>
            <person name="Pinto D."/>
            <person name="Vollmers J."/>
            <person name="Rivas-Marin E."/>
            <person name="Kohn T."/>
            <person name="Peeters S.H."/>
            <person name="Heuer A."/>
            <person name="Rast P."/>
            <person name="Oberbeckmann S."/>
            <person name="Bunk B."/>
            <person name="Jeske O."/>
            <person name="Meyerdierks A."/>
            <person name="Storesund J.E."/>
            <person name="Kallscheuer N."/>
            <person name="Luecker S."/>
            <person name="Lage O.M."/>
            <person name="Pohl T."/>
            <person name="Merkel B.J."/>
            <person name="Hornburger P."/>
            <person name="Mueller R.-W."/>
            <person name="Bruemmer F."/>
            <person name="Labrenz M."/>
            <person name="Spormann A.M."/>
            <person name="Op Den Camp H."/>
            <person name="Overmann J."/>
            <person name="Amann R."/>
            <person name="Jetten M.S.M."/>
            <person name="Mascher T."/>
            <person name="Medema M.H."/>
            <person name="Devos D.P."/>
            <person name="Kaster A.-K."/>
            <person name="Ovreas L."/>
            <person name="Rohde M."/>
            <person name="Galperin M.Y."/>
            <person name="Jogler C."/>
        </authorList>
    </citation>
    <scope>NUCLEOTIDE SEQUENCE [LARGE SCALE GENOMIC DNA]</scope>
    <source>
        <strain evidence="2 3">Mal64</strain>
    </source>
</reference>
<evidence type="ECO:0000259" key="1">
    <source>
        <dbReference type="SMART" id="SM00327"/>
    </source>
</evidence>
<dbReference type="PANTHER" id="PTHR30634:SF16">
    <property type="entry name" value="OUTER-MEMBRANE LIPOPROTEIN LOLB"/>
    <property type="match status" value="1"/>
</dbReference>
<dbReference type="InterPro" id="IPR008912">
    <property type="entry name" value="Uncharacterised_CoxE"/>
</dbReference>
<dbReference type="OrthoDB" id="9789979at2"/>
<dbReference type="Gene3D" id="3.40.50.410">
    <property type="entry name" value="von Willebrand factor, type A domain"/>
    <property type="match status" value="1"/>
</dbReference>
<dbReference type="InterPro" id="IPR050458">
    <property type="entry name" value="LolB"/>
</dbReference>